<accession>A0A7Y9E3F9</accession>
<dbReference type="AlphaFoldDB" id="A0A7Y9E3F9"/>
<gene>
    <name evidence="1" type="ORF">BJZ21_000596</name>
</gene>
<keyword evidence="2" id="KW-1185">Reference proteome</keyword>
<protein>
    <submittedName>
        <fullName evidence="1">Uncharacterized protein</fullName>
    </submittedName>
</protein>
<sequence length="44" mass="4792">MWWLLVGAGLWWLVVPLPLAVLVGRAFAAAGEEEPAEMQLTEIG</sequence>
<evidence type="ECO:0000313" key="2">
    <source>
        <dbReference type="Proteomes" id="UP000535511"/>
    </source>
</evidence>
<evidence type="ECO:0000313" key="1">
    <source>
        <dbReference type="EMBL" id="NYD40513.1"/>
    </source>
</evidence>
<dbReference type="RefSeq" id="WP_281380815.1">
    <property type="nucleotide sequence ID" value="NZ_JACCBG010000001.1"/>
</dbReference>
<proteinExistence type="predicted"/>
<dbReference type="EMBL" id="JACCBG010000001">
    <property type="protein sequence ID" value="NYD40513.1"/>
    <property type="molecule type" value="Genomic_DNA"/>
</dbReference>
<comment type="caution">
    <text evidence="1">The sequence shown here is derived from an EMBL/GenBank/DDBJ whole genome shotgun (WGS) entry which is preliminary data.</text>
</comment>
<organism evidence="1 2">
    <name type="scientific">Nocardioides panaciterrulae</name>
    <dbReference type="NCBI Taxonomy" id="661492"/>
    <lineage>
        <taxon>Bacteria</taxon>
        <taxon>Bacillati</taxon>
        <taxon>Actinomycetota</taxon>
        <taxon>Actinomycetes</taxon>
        <taxon>Propionibacteriales</taxon>
        <taxon>Nocardioidaceae</taxon>
        <taxon>Nocardioides</taxon>
    </lineage>
</organism>
<reference evidence="1 2" key="1">
    <citation type="submission" date="2020-07" db="EMBL/GenBank/DDBJ databases">
        <title>Sequencing the genomes of 1000 actinobacteria strains.</title>
        <authorList>
            <person name="Klenk H.-P."/>
        </authorList>
    </citation>
    <scope>NUCLEOTIDE SEQUENCE [LARGE SCALE GENOMIC DNA]</scope>
    <source>
        <strain evidence="1 2">DSM 21350</strain>
    </source>
</reference>
<name>A0A7Y9E3F9_9ACTN</name>
<dbReference type="Proteomes" id="UP000535511">
    <property type="component" value="Unassembled WGS sequence"/>
</dbReference>